<reference evidence="1" key="1">
    <citation type="submission" date="2020-11" db="EMBL/GenBank/DDBJ databases">
        <title>Nocardia NEAU-351.nov., a novel actinomycete isolated from the cow dung.</title>
        <authorList>
            <person name="Zhang X."/>
        </authorList>
    </citation>
    <scope>NUCLEOTIDE SEQUENCE</scope>
    <source>
        <strain evidence="1">NEAU-351</strain>
    </source>
</reference>
<organism evidence="1 2">
    <name type="scientific">Nocardia bovistercoris</name>
    <dbReference type="NCBI Taxonomy" id="2785916"/>
    <lineage>
        <taxon>Bacteria</taxon>
        <taxon>Bacillati</taxon>
        <taxon>Actinomycetota</taxon>
        <taxon>Actinomycetes</taxon>
        <taxon>Mycobacteriales</taxon>
        <taxon>Nocardiaceae</taxon>
        <taxon>Nocardia</taxon>
    </lineage>
</organism>
<dbReference type="Proteomes" id="UP000655751">
    <property type="component" value="Unassembled WGS sequence"/>
</dbReference>
<name>A0A931IEP6_9NOCA</name>
<sequence length="385" mass="41038">MFGMLRPCAHGAQKYGIDAGQWRAHMCGLCLGLRDGHGQVARSATNTDAIVLSVLTEAQRSGPAARTVAGPCALRGMRRAEVASADSPGVRLAATASLLLGAAKIRDHVEDRDGSVLTRRPMTRISDRWAASATAQAALIGLDIDPLVTAIAQQTELEHRAGYDAVSLDELTGPTQTCASELFAHTAILADRPENVSALREAGRHFGRIAHLADAVEDFDTDRARGRFNPLDATGTTVTQAYDLLRESDAELRRAMAGTDLARTPTVRWILLDPLYALVRRLGRGIGAPLVHACSANRDHAEHAHFPGTGHRPPTRRPDIGSAIAIALGVYCTGWACCSDHTSPCTGERKDAWIKNCDCGDCCEGCDCCSNCCECDGCCCDGCDC</sequence>
<keyword evidence="2" id="KW-1185">Reference proteome</keyword>
<dbReference type="InterPro" id="IPR043740">
    <property type="entry name" value="DUF5685"/>
</dbReference>
<gene>
    <name evidence="1" type="ORF">IT779_20815</name>
</gene>
<comment type="caution">
    <text evidence="1">The sequence shown here is derived from an EMBL/GenBank/DDBJ whole genome shotgun (WGS) entry which is preliminary data.</text>
</comment>
<accession>A0A931IEP6</accession>
<dbReference type="AlphaFoldDB" id="A0A931IEP6"/>
<dbReference type="Pfam" id="PF18937">
    <property type="entry name" value="DUF5685"/>
    <property type="match status" value="1"/>
</dbReference>
<proteinExistence type="predicted"/>
<dbReference type="EMBL" id="JADMLG010000008">
    <property type="protein sequence ID" value="MBH0778727.1"/>
    <property type="molecule type" value="Genomic_DNA"/>
</dbReference>
<evidence type="ECO:0000313" key="1">
    <source>
        <dbReference type="EMBL" id="MBH0778727.1"/>
    </source>
</evidence>
<evidence type="ECO:0000313" key="2">
    <source>
        <dbReference type="Proteomes" id="UP000655751"/>
    </source>
</evidence>
<protein>
    <submittedName>
        <fullName evidence="1">Regulator</fullName>
    </submittedName>
</protein>